<reference evidence="1 2" key="1">
    <citation type="submission" date="2009-01" db="EMBL/GenBank/DDBJ databases">
        <authorList>
            <person name="Fulton L."/>
            <person name="Clifton S."/>
            <person name="Chinwalla A.T."/>
            <person name="Mitreva M."/>
            <person name="Sodergren E."/>
            <person name="Weinstock G."/>
            <person name="Clifton S."/>
            <person name="Dooling D.J."/>
            <person name="Fulton B."/>
            <person name="Minx P."/>
            <person name="Pepin K.H."/>
            <person name="Johnson M."/>
            <person name="Bhonagiri V."/>
            <person name="Nash W.E."/>
            <person name="Mardis E.R."/>
            <person name="Wilson R.K."/>
        </authorList>
    </citation>
    <scope>NUCLEOTIDE SEQUENCE [LARGE SCALE GENOMIC DNA]</scope>
    <source>
        <strain evidence="1 2">ATCC 23834</strain>
    </source>
</reference>
<dbReference type="eggNOG" id="ENOG503464W">
    <property type="taxonomic scope" value="Bacteria"/>
</dbReference>
<dbReference type="HOGENOM" id="CLU_1358655_0_0_4"/>
<dbReference type="EMBL" id="ACEA01000033">
    <property type="protein sequence ID" value="EEG23672.1"/>
    <property type="molecule type" value="Genomic_DNA"/>
</dbReference>
<sequence>MAGIVGGAGAGLAAALEIEPVGYFAHQADEGRIHIEQPGLEADQVVVEVFGGHPYGKHFHGIQAFVAQVAAAHFAHGGLGLPLDGAQEAQPGGKRDGSEPCAVVAAAKQQREHVAQVVAVFIGGIEALVEAVAEFVAEAGAGEDADGDQGGVHAHAGEPAAQQGGDGFAFAAFLPQMVAQDAEAHLRACRAALPQPSHHCL</sequence>
<organism evidence="1 2">
    <name type="scientific">Eikenella corrodens ATCC 23834</name>
    <dbReference type="NCBI Taxonomy" id="546274"/>
    <lineage>
        <taxon>Bacteria</taxon>
        <taxon>Pseudomonadati</taxon>
        <taxon>Pseudomonadota</taxon>
        <taxon>Betaproteobacteria</taxon>
        <taxon>Neisseriales</taxon>
        <taxon>Neisseriaceae</taxon>
        <taxon>Eikenella</taxon>
    </lineage>
</organism>
<dbReference type="AlphaFoldDB" id="C0DW92"/>
<protein>
    <submittedName>
        <fullName evidence="1">Uncharacterized protein</fullName>
    </submittedName>
</protein>
<proteinExistence type="predicted"/>
<evidence type="ECO:0000313" key="1">
    <source>
        <dbReference type="EMBL" id="EEG23672.1"/>
    </source>
</evidence>
<accession>C0DW92</accession>
<gene>
    <name evidence="1" type="ORF">EIKCOROL_01642</name>
</gene>
<name>C0DW92_EIKCO</name>
<comment type="caution">
    <text evidence="1">The sequence shown here is derived from an EMBL/GenBank/DDBJ whole genome shotgun (WGS) entry which is preliminary data.</text>
</comment>
<dbReference type="Proteomes" id="UP000005837">
    <property type="component" value="Unassembled WGS sequence"/>
</dbReference>
<evidence type="ECO:0000313" key="2">
    <source>
        <dbReference type="Proteomes" id="UP000005837"/>
    </source>
</evidence>